<dbReference type="EMBL" id="KF900585">
    <property type="protein sequence ID" value="AIF00247.1"/>
    <property type="molecule type" value="Genomic_DNA"/>
</dbReference>
<keyword evidence="2" id="KW-0067">ATP-binding</keyword>
<dbReference type="Pfam" id="PF00733">
    <property type="entry name" value="Asn_synthase"/>
    <property type="match status" value="1"/>
</dbReference>
<gene>
    <name evidence="4" type="primary">ASNS</name>
    <name evidence="4" type="synonym">asnB</name>
</gene>
<organism evidence="4">
    <name type="scientific">uncultured marine thaumarchaeote KM3_12_F11</name>
    <dbReference type="NCBI Taxonomy" id="1455999"/>
    <lineage>
        <taxon>Archaea</taxon>
        <taxon>Nitrososphaerota</taxon>
        <taxon>environmental samples</taxon>
    </lineage>
</organism>
<dbReference type="PANTHER" id="PTHR11772:SF2">
    <property type="entry name" value="ASPARAGINE SYNTHETASE [GLUTAMINE-HYDROLYZING]"/>
    <property type="match status" value="1"/>
</dbReference>
<dbReference type="GO" id="GO:0004066">
    <property type="term" value="F:asparagine synthase (glutamine-hydrolyzing) activity"/>
    <property type="evidence" value="ECO:0007669"/>
    <property type="project" value="UniProtKB-EC"/>
</dbReference>
<reference evidence="4" key="1">
    <citation type="journal article" date="2014" name="Genome Biol. Evol.">
        <title>Pangenome evidence for extensive interdomain horizontal transfer affecting lineage core and shell genes in uncultured planktonic thaumarchaeota and euryarchaeota.</title>
        <authorList>
            <person name="Deschamps P."/>
            <person name="Zivanovic Y."/>
            <person name="Moreira D."/>
            <person name="Rodriguez-Valera F."/>
            <person name="Lopez-Garcia P."/>
        </authorList>
    </citation>
    <scope>NUCLEOTIDE SEQUENCE</scope>
</reference>
<accession>A0A075GDZ9</accession>
<dbReference type="InterPro" id="IPR014729">
    <property type="entry name" value="Rossmann-like_a/b/a_fold"/>
</dbReference>
<protein>
    <submittedName>
        <fullName evidence="4">Asparagine synthase (AsnB, ASNS)</fullName>
        <ecNumber evidence="4">6.3.5.4</ecNumber>
    </submittedName>
</protein>
<dbReference type="AlphaFoldDB" id="A0A075GDZ9"/>
<dbReference type="EC" id="6.3.5.4" evidence="4"/>
<dbReference type="GO" id="GO:0005524">
    <property type="term" value="F:ATP binding"/>
    <property type="evidence" value="ECO:0007669"/>
    <property type="project" value="UniProtKB-KW"/>
</dbReference>
<feature type="domain" description="Asparagine synthetase" evidence="3">
    <location>
        <begin position="22"/>
        <end position="152"/>
    </location>
</feature>
<keyword evidence="1" id="KW-0547">Nucleotide-binding</keyword>
<evidence type="ECO:0000259" key="3">
    <source>
        <dbReference type="Pfam" id="PF00733"/>
    </source>
</evidence>
<dbReference type="InterPro" id="IPR001962">
    <property type="entry name" value="Asn_synthase"/>
</dbReference>
<dbReference type="GO" id="GO:0006529">
    <property type="term" value="P:asparagine biosynthetic process"/>
    <property type="evidence" value="ECO:0007669"/>
    <property type="project" value="InterPro"/>
</dbReference>
<proteinExistence type="predicted"/>
<name>A0A075GDZ9_9ARCH</name>
<dbReference type="CDD" id="cd01991">
    <property type="entry name" value="Asn_synthase_B_C"/>
    <property type="match status" value="1"/>
</dbReference>
<dbReference type="PANTHER" id="PTHR11772">
    <property type="entry name" value="ASPARAGINE SYNTHETASE"/>
    <property type="match status" value="1"/>
</dbReference>
<evidence type="ECO:0000313" key="4">
    <source>
        <dbReference type="EMBL" id="AIF00247.1"/>
    </source>
</evidence>
<evidence type="ECO:0000256" key="1">
    <source>
        <dbReference type="ARBA" id="ARBA00022741"/>
    </source>
</evidence>
<dbReference type="Gene3D" id="3.40.50.620">
    <property type="entry name" value="HUPs"/>
    <property type="match status" value="1"/>
</dbReference>
<keyword evidence="4" id="KW-0436">Ligase</keyword>
<dbReference type="GO" id="GO:0005829">
    <property type="term" value="C:cytosol"/>
    <property type="evidence" value="ECO:0007669"/>
    <property type="project" value="TreeGrafter"/>
</dbReference>
<dbReference type="SUPFAM" id="SSF52402">
    <property type="entry name" value="Adenine nucleotide alpha hydrolases-like"/>
    <property type="match status" value="1"/>
</dbReference>
<sequence length="251" mass="28185">MESTNQILLKNIQNSISEVVPKKKIGIAFSGGVDSTLVSKICTDMGFDVVLLTIGFSESHDIIFSKEVNEFLNYSHHVLEIDPETFPKITTDIHKVIDTDNLSWNENCIAFHYVSKLAKSLNLDVVITGNGIDELFCGYNAYREAFVGGQTKINEVMDSKLENELKMMKAVNVIASEFDVKILQPLLSAKFIEYAKTVPITEKIHSSDDLYRKHIIRKLASDVGVPEISCSKRKKALQYGSKIHKSLLKTR</sequence>
<dbReference type="InterPro" id="IPR050795">
    <property type="entry name" value="Asn_Synthetase"/>
</dbReference>
<evidence type="ECO:0000256" key="2">
    <source>
        <dbReference type="ARBA" id="ARBA00022840"/>
    </source>
</evidence>